<dbReference type="InterPro" id="IPR000917">
    <property type="entry name" value="Sulfatase_N"/>
</dbReference>
<keyword evidence="3" id="KW-0732">Signal</keyword>
<feature type="signal peptide" evidence="3">
    <location>
        <begin position="1"/>
        <end position="22"/>
    </location>
</feature>
<evidence type="ECO:0000256" key="1">
    <source>
        <dbReference type="ARBA" id="ARBA00008779"/>
    </source>
</evidence>
<protein>
    <submittedName>
        <fullName evidence="5">N-sulfoglucosamine sulfohydrolase</fullName>
        <ecNumber evidence="5">3.10.1.1</ecNumber>
    </submittedName>
</protein>
<proteinExistence type="inferred from homology"/>
<dbReference type="PANTHER" id="PTHR42693:SF53">
    <property type="entry name" value="ENDO-4-O-SULFATASE"/>
    <property type="match status" value="1"/>
</dbReference>
<dbReference type="CDD" id="cd16027">
    <property type="entry name" value="SGSH"/>
    <property type="match status" value="1"/>
</dbReference>
<dbReference type="Gene3D" id="3.40.720.10">
    <property type="entry name" value="Alkaline Phosphatase, subunit A"/>
    <property type="match status" value="1"/>
</dbReference>
<evidence type="ECO:0000313" key="6">
    <source>
        <dbReference type="Proteomes" id="UP000006860"/>
    </source>
</evidence>
<dbReference type="GO" id="GO:0016250">
    <property type="term" value="F:N-sulfoglucosamine sulfohydrolase activity"/>
    <property type="evidence" value="ECO:0007669"/>
    <property type="project" value="UniProtKB-EC"/>
</dbReference>
<organism evidence="5 6">
    <name type="scientific">Rubinisphaera brasiliensis (strain ATCC 49424 / DSM 5305 / JCM 21570 / IAM 15109 / NBRC 103401 / IFAM 1448)</name>
    <name type="common">Planctomyces brasiliensis</name>
    <dbReference type="NCBI Taxonomy" id="756272"/>
    <lineage>
        <taxon>Bacteria</taxon>
        <taxon>Pseudomonadati</taxon>
        <taxon>Planctomycetota</taxon>
        <taxon>Planctomycetia</taxon>
        <taxon>Planctomycetales</taxon>
        <taxon>Planctomycetaceae</taxon>
        <taxon>Rubinisphaera</taxon>
    </lineage>
</organism>
<evidence type="ECO:0000256" key="2">
    <source>
        <dbReference type="ARBA" id="ARBA00022801"/>
    </source>
</evidence>
<dbReference type="eggNOG" id="COG1328">
    <property type="taxonomic scope" value="Bacteria"/>
</dbReference>
<dbReference type="AlphaFoldDB" id="F0SJR4"/>
<evidence type="ECO:0000313" key="5">
    <source>
        <dbReference type="EMBL" id="ADY61902.1"/>
    </source>
</evidence>
<dbReference type="EMBL" id="CP002546">
    <property type="protein sequence ID" value="ADY61902.1"/>
    <property type="molecule type" value="Genomic_DNA"/>
</dbReference>
<dbReference type="HOGENOM" id="CLU_006332_9_3_0"/>
<evidence type="ECO:0000256" key="3">
    <source>
        <dbReference type="SAM" id="SignalP"/>
    </source>
</evidence>
<dbReference type="GO" id="GO:0004065">
    <property type="term" value="F:arylsulfatase activity"/>
    <property type="evidence" value="ECO:0007669"/>
    <property type="project" value="TreeGrafter"/>
</dbReference>
<dbReference type="InterPro" id="IPR050738">
    <property type="entry name" value="Sulfatase"/>
</dbReference>
<dbReference type="OrthoDB" id="9762324at2"/>
<reference evidence="6" key="1">
    <citation type="submission" date="2011-02" db="EMBL/GenBank/DDBJ databases">
        <title>The complete genome of Planctomyces brasiliensis DSM 5305.</title>
        <authorList>
            <person name="Lucas S."/>
            <person name="Copeland A."/>
            <person name="Lapidus A."/>
            <person name="Bruce D."/>
            <person name="Goodwin L."/>
            <person name="Pitluck S."/>
            <person name="Kyrpides N."/>
            <person name="Mavromatis K."/>
            <person name="Pagani I."/>
            <person name="Ivanova N."/>
            <person name="Ovchinnikova G."/>
            <person name="Lu M."/>
            <person name="Detter J.C."/>
            <person name="Han C."/>
            <person name="Land M."/>
            <person name="Hauser L."/>
            <person name="Markowitz V."/>
            <person name="Cheng J.-F."/>
            <person name="Hugenholtz P."/>
            <person name="Woyke T."/>
            <person name="Wu D."/>
            <person name="Tindall B."/>
            <person name="Pomrenke H.G."/>
            <person name="Brambilla E."/>
            <person name="Klenk H.-P."/>
            <person name="Eisen J.A."/>
        </authorList>
    </citation>
    <scope>NUCLEOTIDE SEQUENCE [LARGE SCALE GENOMIC DNA]</scope>
    <source>
        <strain evidence="6">ATCC 49424 / DSM 5305 / JCM 21570 / NBRC 103401 / IFAM 1448</strain>
    </source>
</reference>
<accession>F0SJR4</accession>
<dbReference type="Pfam" id="PF00884">
    <property type="entry name" value="Sulfatase"/>
    <property type="match status" value="1"/>
</dbReference>
<keyword evidence="6" id="KW-1185">Reference proteome</keyword>
<dbReference type="Proteomes" id="UP000006860">
    <property type="component" value="Chromosome"/>
</dbReference>
<gene>
    <name evidence="5" type="ordered locus">Plabr_4329</name>
</gene>
<dbReference type="InterPro" id="IPR017850">
    <property type="entry name" value="Alkaline_phosphatase_core_sf"/>
</dbReference>
<dbReference type="EC" id="3.10.1.1" evidence="5"/>
<dbReference type="STRING" id="756272.Plabr_4329"/>
<dbReference type="KEGG" id="pbs:Plabr_4329"/>
<sequence length="494" mass="55894">MKRSFFIHAALLFVLIVSSTSAEVPAKANRSAADNSTSSYNVLFILLEDQGAQLGRYGTAGLKTPHMDAIAASGADFRKAFVPYPVCSASKAAIMTGLHNHTNGLLNNTANYHKPPQQLTADERNRPVYVNNRIRSHLPTLTERLHEAGYYQGVSHKLHLSPSEKFPYDEYLKHTNGKAVTEFINRAEDQPWFLLYNISRPHRPFPNSDRESIRVNPDEVELPEFLADTPVIRKDWAEYLEAIERADALVGEAMAALKASDEEDRTIVILLSDHGYCFQHGKMSLYEAGLHVPLAIRVPEYPTFVSNALVSSLDLFPTLVDLLDLPELEESHGISLIGQLQQRPEAKTRDCIFGEISHRGPLPNPGMQERSVRDDRWKLIYREKVQTNWRQVNADLKDPQPWGNRTYHETIRVKDRFPEAYRVLAEMDPQNLGGTVHRVELYDLQNDPDEMQNLAANPKFRAQGERLLGVLRDWGEETEDPAVSPPADYSKLLP</sequence>
<keyword evidence="2 5" id="KW-0378">Hydrolase</keyword>
<feature type="domain" description="Sulfatase N-terminal" evidence="4">
    <location>
        <begin position="170"/>
        <end position="324"/>
    </location>
</feature>
<name>F0SJR4_RUBBR</name>
<evidence type="ECO:0000259" key="4">
    <source>
        <dbReference type="Pfam" id="PF00884"/>
    </source>
</evidence>
<feature type="chain" id="PRO_5003257049" evidence="3">
    <location>
        <begin position="23"/>
        <end position="494"/>
    </location>
</feature>
<dbReference type="PANTHER" id="PTHR42693">
    <property type="entry name" value="ARYLSULFATASE FAMILY MEMBER"/>
    <property type="match status" value="1"/>
</dbReference>
<dbReference type="SUPFAM" id="SSF53649">
    <property type="entry name" value="Alkaline phosphatase-like"/>
    <property type="match status" value="1"/>
</dbReference>
<dbReference type="eggNOG" id="COG3119">
    <property type="taxonomic scope" value="Bacteria"/>
</dbReference>
<comment type="similarity">
    <text evidence="1">Belongs to the sulfatase family.</text>
</comment>